<accession>A0ABP8EXG7</accession>
<feature type="transmembrane region" description="Helical" evidence="1">
    <location>
        <begin position="197"/>
        <end position="213"/>
    </location>
</feature>
<comment type="caution">
    <text evidence="2">The sequence shown here is derived from an EMBL/GenBank/DDBJ whole genome shotgun (WGS) entry which is preliminary data.</text>
</comment>
<gene>
    <name evidence="2" type="ORF">GCM10022262_29760</name>
</gene>
<feature type="transmembrane region" description="Helical" evidence="1">
    <location>
        <begin position="233"/>
        <end position="254"/>
    </location>
</feature>
<name>A0ABP8EXG7_9MICO</name>
<keyword evidence="1" id="KW-0812">Transmembrane</keyword>
<keyword evidence="1" id="KW-1133">Transmembrane helix</keyword>
<reference evidence="3" key="1">
    <citation type="journal article" date="2019" name="Int. J. Syst. Evol. Microbiol.">
        <title>The Global Catalogue of Microorganisms (GCM) 10K type strain sequencing project: providing services to taxonomists for standard genome sequencing and annotation.</title>
        <authorList>
            <consortium name="The Broad Institute Genomics Platform"/>
            <consortium name="The Broad Institute Genome Sequencing Center for Infectious Disease"/>
            <person name="Wu L."/>
            <person name="Ma J."/>
        </authorList>
    </citation>
    <scope>NUCLEOTIDE SEQUENCE [LARGE SCALE GENOMIC DNA]</scope>
    <source>
        <strain evidence="3">JCM 17459</strain>
    </source>
</reference>
<evidence type="ECO:0008006" key="4">
    <source>
        <dbReference type="Google" id="ProtNLM"/>
    </source>
</evidence>
<sequence>MVPGAASTAVGHGPPARTAARRVVTVVLRVFGVLLRVAGVLMLVTSAVLGIQAWWSRFSVCLVRGEPPVPGLPEDGAGACVALQDHLYDYSVPQAPWVPIADAAQREGLSLIALGLGVAVVSLSLGGRWFVWPLSVAGGAGLAAMWAGMGEPVWRSGLAGEPVGFVDWRAASALGMLTLLSTPALALLTWFHGGRDGRLLAVFWAAMTAAQPLPELLFTLSVWGSHDTSPLRGFARCAIVAVAAVVIALTLIPVDRRDRLLPRPVRALGRAVRRALPTAAAKMRELDGRLSPSRPSRR</sequence>
<proteinExistence type="predicted"/>
<dbReference type="Proteomes" id="UP001499841">
    <property type="component" value="Unassembled WGS sequence"/>
</dbReference>
<keyword evidence="1" id="KW-0472">Membrane</keyword>
<evidence type="ECO:0000256" key="1">
    <source>
        <dbReference type="SAM" id="Phobius"/>
    </source>
</evidence>
<evidence type="ECO:0000313" key="3">
    <source>
        <dbReference type="Proteomes" id="UP001499841"/>
    </source>
</evidence>
<feature type="transmembrane region" description="Helical" evidence="1">
    <location>
        <begin position="168"/>
        <end position="190"/>
    </location>
</feature>
<keyword evidence="3" id="KW-1185">Reference proteome</keyword>
<evidence type="ECO:0000313" key="2">
    <source>
        <dbReference type="EMBL" id="GAA4288616.1"/>
    </source>
</evidence>
<dbReference type="EMBL" id="BAABBA010000016">
    <property type="protein sequence ID" value="GAA4288616.1"/>
    <property type="molecule type" value="Genomic_DNA"/>
</dbReference>
<feature type="transmembrane region" description="Helical" evidence="1">
    <location>
        <begin position="108"/>
        <end position="125"/>
    </location>
</feature>
<protein>
    <recommendedName>
        <fullName evidence="4">Integral membrane protein</fullName>
    </recommendedName>
</protein>
<organism evidence="2 3">
    <name type="scientific">Georgenia daeguensis</name>
    <dbReference type="NCBI Taxonomy" id="908355"/>
    <lineage>
        <taxon>Bacteria</taxon>
        <taxon>Bacillati</taxon>
        <taxon>Actinomycetota</taxon>
        <taxon>Actinomycetes</taxon>
        <taxon>Micrococcales</taxon>
        <taxon>Bogoriellaceae</taxon>
        <taxon>Georgenia</taxon>
    </lineage>
</organism>
<feature type="transmembrane region" description="Helical" evidence="1">
    <location>
        <begin position="26"/>
        <end position="55"/>
    </location>
</feature>